<reference evidence="1 2" key="1">
    <citation type="submission" date="2018-02" db="EMBL/GenBank/DDBJ databases">
        <title>8 Nocardia nova and 1 Nocardia cyriacigeorgica strain used for evolution to TMP-SMX.</title>
        <authorList>
            <person name="Mehta H."/>
            <person name="Weng J."/>
            <person name="Shamoo Y."/>
        </authorList>
    </citation>
    <scope>NUCLEOTIDE SEQUENCE [LARGE SCALE GENOMIC DNA]</scope>
    <source>
        <strain evidence="1 2">MDA3139</strain>
    </source>
</reference>
<sequence length="196" mass="19112">MDVVVVSVGAAGGVVGRLPVGAVVVGRVVLGSAVIVTVVVSTGVVGALDSGGGRGGSESGTLGMIWIERLAVAEKLVPTDTAIEVGAEVSVVVAVVDSVAVAWPVPASVKSTAGGAIPESTVASVPPVPSPGTEISLDASEIALGFTAPVSPGTAPKSRVCTVAHRSAPAPGSRASAGSIPLVPRALFRSPWSPTR</sequence>
<proteinExistence type="predicted"/>
<dbReference type="AlphaFoldDB" id="A0A2S6ASF1"/>
<name>A0A2S6ASF1_9NOCA</name>
<dbReference type="EMBL" id="PSZC01000006">
    <property type="protein sequence ID" value="PPJ38150.1"/>
    <property type="molecule type" value="Genomic_DNA"/>
</dbReference>
<evidence type="ECO:0000313" key="1">
    <source>
        <dbReference type="EMBL" id="PPJ38150.1"/>
    </source>
</evidence>
<accession>A0A2S6ASF1</accession>
<gene>
    <name evidence="1" type="ORF">C5E45_10295</name>
</gene>
<dbReference type="Proteomes" id="UP000239874">
    <property type="component" value="Unassembled WGS sequence"/>
</dbReference>
<protein>
    <submittedName>
        <fullName evidence="1">Uncharacterized protein</fullName>
    </submittedName>
</protein>
<comment type="caution">
    <text evidence="1">The sequence shown here is derived from an EMBL/GenBank/DDBJ whole genome shotgun (WGS) entry which is preliminary data.</text>
</comment>
<evidence type="ECO:0000313" key="2">
    <source>
        <dbReference type="Proteomes" id="UP000239874"/>
    </source>
</evidence>
<organism evidence="1 2">
    <name type="scientific">Nocardia nova</name>
    <dbReference type="NCBI Taxonomy" id="37330"/>
    <lineage>
        <taxon>Bacteria</taxon>
        <taxon>Bacillati</taxon>
        <taxon>Actinomycetota</taxon>
        <taxon>Actinomycetes</taxon>
        <taxon>Mycobacteriales</taxon>
        <taxon>Nocardiaceae</taxon>
        <taxon>Nocardia</taxon>
    </lineage>
</organism>